<dbReference type="PANTHER" id="PTHR47481:SF31">
    <property type="entry name" value="OS01G0873500 PROTEIN"/>
    <property type="match status" value="1"/>
</dbReference>
<evidence type="ECO:0000313" key="4">
    <source>
        <dbReference type="Proteomes" id="UP001231189"/>
    </source>
</evidence>
<feature type="region of interest" description="Disordered" evidence="1">
    <location>
        <begin position="615"/>
        <end position="728"/>
    </location>
</feature>
<dbReference type="AlphaFoldDB" id="A0AAD8RUF4"/>
<feature type="region of interest" description="Disordered" evidence="1">
    <location>
        <begin position="559"/>
        <end position="588"/>
    </location>
</feature>
<reference evidence="3" key="1">
    <citation type="submission" date="2023-07" db="EMBL/GenBank/DDBJ databases">
        <title>A chromosome-level genome assembly of Lolium multiflorum.</title>
        <authorList>
            <person name="Chen Y."/>
            <person name="Copetti D."/>
            <person name="Kolliker R."/>
            <person name="Studer B."/>
        </authorList>
    </citation>
    <scope>NUCLEOTIDE SEQUENCE</scope>
    <source>
        <strain evidence="3">02402/16</strain>
        <tissue evidence="3">Leaf</tissue>
    </source>
</reference>
<keyword evidence="4" id="KW-1185">Reference proteome</keyword>
<sequence>MVSSGLSLSMTSSDSSTAVISTSVPPASGLGAGSFPPVSGAGVSTVTPAAGSGVSAVPGLGAVSPGLQGVLPPFSAMSSMATEGVQLPSTTMGSIRSDAAIYSDAIASSIMGHMPPGFSPLASYPPQASYPLALGFGPHMAQHPYGHAPSPYGQGPSYGGFFPNQLGQHFPNQVPPPVTTIASSITIKLTSENYLFWRAQVGPLLRSHLLMGYVDGTIVCPDPHIAVTHAGVLHQAPNPAHQHWTQQDQAILSAFVSSMTEGVLGMIMFAGTSREAWETLSGAFASTSIARSSAIRQEMAELKKGNKTINVYFHQMKALSDSLTSIGEPLRDTEFVSYILAGLDEEYDALYEVVTNRTTPIPIRDLFSQLQSTEQRKLAQRRSGGPSHYPAAHAAAPVGPVAAFGAARGGHRPPAPSPSPAPRTAPPPTTPKTNNGRSTVICQLCGIPRHVASRCYKRFNRDFLGLGNDGSNTEKQLAMAMSASHGSQGVPQTVDPAWYADSGATHHITHELDKLTSREPYHGTDQVHTANGAGNGRGARLEVLIPPEYTAHVNHGEQLLHGSTSGSTPMHGSPGVPLEPELEPAHEPAHAHVLRPLEQFPCLGSHAHAPAPAIRASAPAPATRTPEPASVTRTPAAPTPARRPDSPVHATPSRAHSTAASPGPDGHDSDTSTSPASAGATPTDSSAAPPSPVATPPASSSPDLPQPAPPVHGPITRAQRGIRQPKVRTDGTVTWLSVLAAHAAVKHTQEPRDYKEALRTPHWREAMEAEFSALQRNDTWKLVPPVPGINLIDSRWIFKVKLHSDGSIERYKARLVAKGYKQRYGLDYDETFSPVVKPATIRLLLAMALSRRWHLRQLDIQNAFLNGFLDEEVYMRQPPGFTDPDKPGHYCKLVRSLYGLKQAPRAWHARLSLVLGSLGFFPSVADTSLFVLRRPDVTVYLLIYVDDIIVLSSTSAAIPRLVSQLRSEFSVKDLGVLHYFLGIEVSSPSLGSLLLRQRKYALELLARAGMLKCTPVTTPMASSERLCSTDGDPLSPEEATQYRSIVGGLQYLTVTRPDLSFVVNKVCQYLHEPRTPHWSAVKRILRYVRHTVDTGLHLRSSSSTLLSAFSDADWAGNMDDRRSTGGYAIFYGGNLIAWSALVTAGT</sequence>
<feature type="compositionally biased region" description="Low complexity" evidence="1">
    <location>
        <begin position="384"/>
        <end position="406"/>
    </location>
</feature>
<feature type="domain" description="Reverse transcriptase Ty1/copia-type" evidence="2">
    <location>
        <begin position="777"/>
        <end position="1021"/>
    </location>
</feature>
<dbReference type="Pfam" id="PF07727">
    <property type="entry name" value="RVT_2"/>
    <property type="match status" value="1"/>
</dbReference>
<dbReference type="Pfam" id="PF14223">
    <property type="entry name" value="Retrotran_gag_2"/>
    <property type="match status" value="1"/>
</dbReference>
<feature type="compositionally biased region" description="Pro residues" evidence="1">
    <location>
        <begin position="413"/>
        <end position="430"/>
    </location>
</feature>
<dbReference type="InterPro" id="IPR013103">
    <property type="entry name" value="RVT_2"/>
</dbReference>
<evidence type="ECO:0000259" key="2">
    <source>
        <dbReference type="Pfam" id="PF07727"/>
    </source>
</evidence>
<name>A0AAD8RUF4_LOLMU</name>
<gene>
    <name evidence="3" type="ORF">QYE76_006301</name>
</gene>
<feature type="compositionally biased region" description="Low complexity" evidence="1">
    <location>
        <begin position="671"/>
        <end position="688"/>
    </location>
</feature>
<proteinExistence type="predicted"/>
<accession>A0AAD8RUF4</accession>
<protein>
    <recommendedName>
        <fullName evidence="2">Reverse transcriptase Ty1/copia-type domain-containing protein</fullName>
    </recommendedName>
</protein>
<dbReference type="PANTHER" id="PTHR47481">
    <property type="match status" value="1"/>
</dbReference>
<dbReference type="InterPro" id="IPR043502">
    <property type="entry name" value="DNA/RNA_pol_sf"/>
</dbReference>
<comment type="caution">
    <text evidence="3">The sequence shown here is derived from an EMBL/GenBank/DDBJ whole genome shotgun (WGS) entry which is preliminary data.</text>
</comment>
<feature type="region of interest" description="Disordered" evidence="1">
    <location>
        <begin position="372"/>
        <end position="437"/>
    </location>
</feature>
<evidence type="ECO:0000256" key="1">
    <source>
        <dbReference type="SAM" id="MobiDB-lite"/>
    </source>
</evidence>
<dbReference type="EMBL" id="JAUUTY010000005">
    <property type="protein sequence ID" value="KAK1631986.1"/>
    <property type="molecule type" value="Genomic_DNA"/>
</dbReference>
<evidence type="ECO:0000313" key="3">
    <source>
        <dbReference type="EMBL" id="KAK1631986.1"/>
    </source>
</evidence>
<feature type="compositionally biased region" description="Polar residues" evidence="1">
    <location>
        <begin position="561"/>
        <end position="570"/>
    </location>
</feature>
<dbReference type="Proteomes" id="UP001231189">
    <property type="component" value="Unassembled WGS sequence"/>
</dbReference>
<organism evidence="3 4">
    <name type="scientific">Lolium multiflorum</name>
    <name type="common">Italian ryegrass</name>
    <name type="synonym">Lolium perenne subsp. multiflorum</name>
    <dbReference type="NCBI Taxonomy" id="4521"/>
    <lineage>
        <taxon>Eukaryota</taxon>
        <taxon>Viridiplantae</taxon>
        <taxon>Streptophyta</taxon>
        <taxon>Embryophyta</taxon>
        <taxon>Tracheophyta</taxon>
        <taxon>Spermatophyta</taxon>
        <taxon>Magnoliopsida</taxon>
        <taxon>Liliopsida</taxon>
        <taxon>Poales</taxon>
        <taxon>Poaceae</taxon>
        <taxon>BOP clade</taxon>
        <taxon>Pooideae</taxon>
        <taxon>Poodae</taxon>
        <taxon>Poeae</taxon>
        <taxon>Poeae Chloroplast Group 2 (Poeae type)</taxon>
        <taxon>Loliodinae</taxon>
        <taxon>Loliinae</taxon>
        <taxon>Lolium</taxon>
    </lineage>
</organism>
<dbReference type="SUPFAM" id="SSF56672">
    <property type="entry name" value="DNA/RNA polymerases"/>
    <property type="match status" value="1"/>
</dbReference>
<feature type="compositionally biased region" description="Low complexity" evidence="1">
    <location>
        <begin position="615"/>
        <end position="640"/>
    </location>
</feature>